<dbReference type="Proteomes" id="UP000198925">
    <property type="component" value="Unassembled WGS sequence"/>
</dbReference>
<dbReference type="RefSeq" id="WP_090663926.1">
    <property type="nucleotide sequence ID" value="NZ_FMZX01000009.1"/>
</dbReference>
<accession>A0A1G6VRN4</accession>
<name>A0A1G6VRN4_9PROT</name>
<organism evidence="2 3">
    <name type="scientific">Belnapia rosea</name>
    <dbReference type="NCBI Taxonomy" id="938405"/>
    <lineage>
        <taxon>Bacteria</taxon>
        <taxon>Pseudomonadati</taxon>
        <taxon>Pseudomonadota</taxon>
        <taxon>Alphaproteobacteria</taxon>
        <taxon>Acetobacterales</taxon>
        <taxon>Roseomonadaceae</taxon>
        <taxon>Belnapia</taxon>
    </lineage>
</organism>
<evidence type="ECO:0000313" key="2">
    <source>
        <dbReference type="EMBL" id="SDD56211.1"/>
    </source>
</evidence>
<evidence type="ECO:0000313" key="3">
    <source>
        <dbReference type="Proteomes" id="UP000198925"/>
    </source>
</evidence>
<dbReference type="AlphaFoldDB" id="A0A1G6VRN4"/>
<keyword evidence="3" id="KW-1185">Reference proteome</keyword>
<feature type="region of interest" description="Disordered" evidence="1">
    <location>
        <begin position="42"/>
        <end position="66"/>
    </location>
</feature>
<evidence type="ECO:0000256" key="1">
    <source>
        <dbReference type="SAM" id="MobiDB-lite"/>
    </source>
</evidence>
<protein>
    <submittedName>
        <fullName evidence="2">Uncharacterized protein</fullName>
    </submittedName>
</protein>
<dbReference type="EMBL" id="FMZX01000009">
    <property type="protein sequence ID" value="SDD56211.1"/>
    <property type="molecule type" value="Genomic_DNA"/>
</dbReference>
<sequence>MDRQIVYAPGLKNVSGEGKKSKEWEVACLVTDHLICSVYAPVSEPDGWGTPPDVAAPRPDGNRSGI</sequence>
<proteinExistence type="predicted"/>
<gene>
    <name evidence="2" type="ORF">SAMN04487779_1009151</name>
</gene>
<reference evidence="2 3" key="1">
    <citation type="submission" date="2016-10" db="EMBL/GenBank/DDBJ databases">
        <authorList>
            <person name="de Groot N.N."/>
        </authorList>
    </citation>
    <scope>NUCLEOTIDE SEQUENCE [LARGE SCALE GENOMIC DNA]</scope>
    <source>
        <strain evidence="2 3">CPCC 100156</strain>
    </source>
</reference>